<dbReference type="PROSITE" id="PS00642">
    <property type="entry name" value="COMPLEX1_75K_2"/>
    <property type="match status" value="1"/>
</dbReference>
<dbReference type="InterPro" id="IPR001041">
    <property type="entry name" value="2Fe-2S_ferredoxin-type"/>
</dbReference>
<comment type="cofactor">
    <cofactor evidence="1">
        <name>[4Fe-4S] cluster</name>
        <dbReference type="ChEBI" id="CHEBI:49883"/>
    </cofactor>
</comment>
<name>A0A6N4V920_9MYCO</name>
<dbReference type="AlphaFoldDB" id="A0A6N4V920"/>
<accession>A0A6N4V920</accession>
<protein>
    <recommendedName>
        <fullName evidence="10">NADP oxidoreductase</fullName>
    </recommendedName>
</protein>
<dbReference type="SMART" id="SM00929">
    <property type="entry name" value="NADH-G_4Fe-4S_3"/>
    <property type="match status" value="1"/>
</dbReference>
<reference evidence="8 9" key="1">
    <citation type="journal article" date="2019" name="Emerg. Microbes Infect.">
        <title>Comprehensive subspecies identification of 175 nontuberculous mycobacteria species based on 7547 genomic profiles.</title>
        <authorList>
            <person name="Matsumoto Y."/>
            <person name="Kinjo T."/>
            <person name="Motooka D."/>
            <person name="Nabeya D."/>
            <person name="Jung N."/>
            <person name="Uechi K."/>
            <person name="Horii T."/>
            <person name="Iida T."/>
            <person name="Fujita J."/>
            <person name="Nakamura S."/>
        </authorList>
    </citation>
    <scope>NUCLEOTIDE SEQUENCE [LARGE SCALE GENOMIC DNA]</scope>
    <source>
        <strain evidence="8 9">JCM 12603</strain>
    </source>
</reference>
<dbReference type="SUPFAM" id="SSF54862">
    <property type="entry name" value="4Fe-4S ferredoxins"/>
    <property type="match status" value="1"/>
</dbReference>
<evidence type="ECO:0000313" key="8">
    <source>
        <dbReference type="EMBL" id="BBX51131.1"/>
    </source>
</evidence>
<evidence type="ECO:0000256" key="3">
    <source>
        <dbReference type="ARBA" id="ARBA00022723"/>
    </source>
</evidence>
<feature type="domain" description="4Fe-4S His(Cys)3-ligated-type" evidence="7">
    <location>
        <begin position="77"/>
        <end position="116"/>
    </location>
</feature>
<dbReference type="InterPro" id="IPR019574">
    <property type="entry name" value="NADH_UbQ_OxRdtase_Gsu_4Fe4S-bd"/>
</dbReference>
<dbReference type="Pfam" id="PF13510">
    <property type="entry name" value="Fer2_4"/>
    <property type="match status" value="1"/>
</dbReference>
<dbReference type="SUPFAM" id="SSF54292">
    <property type="entry name" value="2Fe-2S ferredoxin-like"/>
    <property type="match status" value="1"/>
</dbReference>
<dbReference type="EMBL" id="AP022570">
    <property type="protein sequence ID" value="BBX51131.1"/>
    <property type="molecule type" value="Genomic_DNA"/>
</dbReference>
<proteinExistence type="predicted"/>
<dbReference type="GO" id="GO:0051539">
    <property type="term" value="F:4 iron, 4 sulfur cluster binding"/>
    <property type="evidence" value="ECO:0007669"/>
    <property type="project" value="UniProtKB-KW"/>
</dbReference>
<gene>
    <name evidence="8" type="ORF">MPOR_21570</name>
</gene>
<dbReference type="KEGG" id="mpof:MPOR_21570"/>
<dbReference type="GO" id="GO:0046872">
    <property type="term" value="F:metal ion binding"/>
    <property type="evidence" value="ECO:0007669"/>
    <property type="project" value="UniProtKB-KW"/>
</dbReference>
<dbReference type="InterPro" id="IPR000283">
    <property type="entry name" value="NADH_UbQ_OxRdtase_75kDa_su_CS"/>
</dbReference>
<feature type="domain" description="2Fe-2S ferredoxin-type" evidence="6">
    <location>
        <begin position="1"/>
        <end position="77"/>
    </location>
</feature>
<dbReference type="Pfam" id="PF22117">
    <property type="entry name" value="Fer4_Nqo3"/>
    <property type="match status" value="1"/>
</dbReference>
<dbReference type="RefSeq" id="WP_163673611.1">
    <property type="nucleotide sequence ID" value="NZ_AP022570.1"/>
</dbReference>
<evidence type="ECO:0000259" key="7">
    <source>
        <dbReference type="PROSITE" id="PS51839"/>
    </source>
</evidence>
<dbReference type="Proteomes" id="UP000466785">
    <property type="component" value="Chromosome"/>
</dbReference>
<keyword evidence="4" id="KW-0408">Iron</keyword>
<evidence type="ECO:0000256" key="5">
    <source>
        <dbReference type="ARBA" id="ARBA00023014"/>
    </source>
</evidence>
<dbReference type="InterPro" id="IPR036010">
    <property type="entry name" value="2Fe-2S_ferredoxin-like_sf"/>
</dbReference>
<dbReference type="GO" id="GO:0008137">
    <property type="term" value="F:NADH dehydrogenase (ubiquinone) activity"/>
    <property type="evidence" value="ECO:0007669"/>
    <property type="project" value="InterPro"/>
</dbReference>
<dbReference type="Pfam" id="PF10588">
    <property type="entry name" value="NADH-G_4Fe-4S_3"/>
    <property type="match status" value="1"/>
</dbReference>
<dbReference type="GO" id="GO:0016020">
    <property type="term" value="C:membrane"/>
    <property type="evidence" value="ECO:0007669"/>
    <property type="project" value="InterPro"/>
</dbReference>
<keyword evidence="2" id="KW-0004">4Fe-4S</keyword>
<keyword evidence="5" id="KW-0411">Iron-sulfur</keyword>
<dbReference type="InterPro" id="IPR016214">
    <property type="entry name" value="NAD-red_Hydgase_HoxS_gsu"/>
</dbReference>
<dbReference type="Gene3D" id="3.30.70.20">
    <property type="match status" value="1"/>
</dbReference>
<dbReference type="GO" id="GO:0016491">
    <property type="term" value="F:oxidoreductase activity"/>
    <property type="evidence" value="ECO:0007669"/>
    <property type="project" value="InterPro"/>
</dbReference>
<evidence type="ECO:0000256" key="1">
    <source>
        <dbReference type="ARBA" id="ARBA00001966"/>
    </source>
</evidence>
<dbReference type="PIRSF" id="PIRSF000309">
    <property type="entry name" value="NAD_red_hyd_HoxU"/>
    <property type="match status" value="1"/>
</dbReference>
<evidence type="ECO:0000259" key="6">
    <source>
        <dbReference type="PROSITE" id="PS51085"/>
    </source>
</evidence>
<dbReference type="PROSITE" id="PS00643">
    <property type="entry name" value="COMPLEX1_75K_3"/>
    <property type="match status" value="1"/>
</dbReference>
<organism evidence="8 9">
    <name type="scientific">Mycolicibacterium poriferae</name>
    <dbReference type="NCBI Taxonomy" id="39694"/>
    <lineage>
        <taxon>Bacteria</taxon>
        <taxon>Bacillati</taxon>
        <taxon>Actinomycetota</taxon>
        <taxon>Actinomycetes</taxon>
        <taxon>Mycobacteriales</taxon>
        <taxon>Mycobacteriaceae</taxon>
        <taxon>Mycolicibacterium</taxon>
    </lineage>
</organism>
<dbReference type="CDD" id="cd00207">
    <property type="entry name" value="fer2"/>
    <property type="match status" value="1"/>
</dbReference>
<evidence type="ECO:0000313" key="9">
    <source>
        <dbReference type="Proteomes" id="UP000466785"/>
    </source>
</evidence>
<evidence type="ECO:0000256" key="4">
    <source>
        <dbReference type="ARBA" id="ARBA00023004"/>
    </source>
</evidence>
<evidence type="ECO:0008006" key="10">
    <source>
        <dbReference type="Google" id="ProtNLM"/>
    </source>
</evidence>
<dbReference type="PROSITE" id="PS51085">
    <property type="entry name" value="2FE2S_FER_2"/>
    <property type="match status" value="1"/>
</dbReference>
<sequence>MSIQIEIDGVTVTADEGATLVDAAAAAGVYIPTLCYLPEHPALGTCRVCSVKVDGRVMAACTVIVSDGMRIEVAEPETTAARKALVEMLFSEGTHNCPSCEKSGRCTLQAVGYEVDMVVSPFPYQFPRRVNDHAAQSIWLERDRCIFCQRCVEFIRDRDTGKKIFSISGRGTHARIEIDAELADKMPPEQIQQAVDICPVGTILHKGVGYDQPIGRRRYDVESVKDRALDAARGGDR</sequence>
<keyword evidence="3" id="KW-0479">Metal-binding</keyword>
<dbReference type="PROSITE" id="PS00641">
    <property type="entry name" value="COMPLEX1_75K_1"/>
    <property type="match status" value="1"/>
</dbReference>
<evidence type="ECO:0000256" key="2">
    <source>
        <dbReference type="ARBA" id="ARBA00022485"/>
    </source>
</evidence>
<dbReference type="Gene3D" id="3.10.20.740">
    <property type="match status" value="1"/>
</dbReference>
<dbReference type="GO" id="GO:0042773">
    <property type="term" value="P:ATP synthesis coupled electron transport"/>
    <property type="evidence" value="ECO:0007669"/>
    <property type="project" value="InterPro"/>
</dbReference>
<keyword evidence="9" id="KW-1185">Reference proteome</keyword>
<dbReference type="InterPro" id="IPR054351">
    <property type="entry name" value="NADH_UbQ_OxRdtase_ferredoxin"/>
</dbReference>
<dbReference type="PROSITE" id="PS51839">
    <property type="entry name" value="4FE4S_HC3"/>
    <property type="match status" value="1"/>
</dbReference>